<protein>
    <submittedName>
        <fullName evidence="1">Uncharacterized protein</fullName>
    </submittedName>
</protein>
<sequence length="155" mass="18416">MKQASQKENKRFAKMTVVEEPPVPKHKWAVDDYAPTPTRLFLIPWPFLYVCKLAGVTPHSVLHRFMIDVSGDTIDRSINPAVREKAIAYFMERGYGQQFYKEEDMRQILAELDTLGGLWPQTNSDKLIDMHATWRTKYLKHWFKKWYNKVRRKDL</sequence>
<dbReference type="KEGG" id="fln:FLA_3249"/>
<dbReference type="RefSeq" id="WP_076377700.1">
    <property type="nucleotide sequence ID" value="NZ_AP017422.1"/>
</dbReference>
<evidence type="ECO:0000313" key="1">
    <source>
        <dbReference type="EMBL" id="SIS92954.1"/>
    </source>
</evidence>
<organism evidence="1 2">
    <name type="scientific">Filimonas lacunae</name>
    <dbReference type="NCBI Taxonomy" id="477680"/>
    <lineage>
        <taxon>Bacteria</taxon>
        <taxon>Pseudomonadati</taxon>
        <taxon>Bacteroidota</taxon>
        <taxon>Chitinophagia</taxon>
        <taxon>Chitinophagales</taxon>
        <taxon>Chitinophagaceae</taxon>
        <taxon>Filimonas</taxon>
    </lineage>
</organism>
<dbReference type="Proteomes" id="UP000186917">
    <property type="component" value="Unassembled WGS sequence"/>
</dbReference>
<evidence type="ECO:0000313" key="2">
    <source>
        <dbReference type="Proteomes" id="UP000186917"/>
    </source>
</evidence>
<dbReference type="STRING" id="477680.SAMN05421788_102152"/>
<dbReference type="OrthoDB" id="667002at2"/>
<keyword evidence="2" id="KW-1185">Reference proteome</keyword>
<name>A0A173MIC4_9BACT</name>
<dbReference type="AlphaFoldDB" id="A0A173MIC4"/>
<reference evidence="2" key="1">
    <citation type="submission" date="2017-01" db="EMBL/GenBank/DDBJ databases">
        <authorList>
            <person name="Varghese N."/>
            <person name="Submissions S."/>
        </authorList>
    </citation>
    <scope>NUCLEOTIDE SEQUENCE [LARGE SCALE GENOMIC DNA]</scope>
    <source>
        <strain evidence="2">DSM 21054</strain>
    </source>
</reference>
<accession>A0A173MIC4</accession>
<dbReference type="EMBL" id="FTOR01000002">
    <property type="protein sequence ID" value="SIS92954.1"/>
    <property type="molecule type" value="Genomic_DNA"/>
</dbReference>
<proteinExistence type="predicted"/>
<gene>
    <name evidence="1" type="ORF">SAMN05421788_102152</name>
</gene>